<dbReference type="GO" id="GO:0006412">
    <property type="term" value="P:translation"/>
    <property type="evidence" value="ECO:0007669"/>
    <property type="project" value="UniProtKB-UniRule"/>
</dbReference>
<dbReference type="GO" id="GO:0019843">
    <property type="term" value="F:rRNA binding"/>
    <property type="evidence" value="ECO:0007669"/>
    <property type="project" value="UniProtKB-UniRule"/>
</dbReference>
<dbReference type="PRINTS" id="PR00060">
    <property type="entry name" value="RIBOSOMALL16"/>
</dbReference>
<evidence type="ECO:0000256" key="6">
    <source>
        <dbReference type="HAMAP-Rule" id="MF_01342"/>
    </source>
</evidence>
<accession>A0A1F8FZE7</accession>
<dbReference type="PANTHER" id="PTHR12220">
    <property type="entry name" value="50S/60S RIBOSOMAL PROTEIN L16"/>
    <property type="match status" value="1"/>
</dbReference>
<evidence type="ECO:0000313" key="10">
    <source>
        <dbReference type="Proteomes" id="UP000178117"/>
    </source>
</evidence>
<dbReference type="Proteomes" id="UP000178117">
    <property type="component" value="Unassembled WGS sequence"/>
</dbReference>
<dbReference type="InterPro" id="IPR047873">
    <property type="entry name" value="Ribosomal_uL16"/>
</dbReference>
<dbReference type="FunFam" id="3.90.1170.10:FF:000001">
    <property type="entry name" value="50S ribosomal protein L16"/>
    <property type="match status" value="1"/>
</dbReference>
<reference evidence="9 10" key="1">
    <citation type="journal article" date="2016" name="Nat. Commun.">
        <title>Thousands of microbial genomes shed light on interconnected biogeochemical processes in an aquifer system.</title>
        <authorList>
            <person name="Anantharaman K."/>
            <person name="Brown C.T."/>
            <person name="Hug L.A."/>
            <person name="Sharon I."/>
            <person name="Castelle C.J."/>
            <person name="Probst A.J."/>
            <person name="Thomas B.C."/>
            <person name="Singh A."/>
            <person name="Wilkins M.J."/>
            <person name="Karaoz U."/>
            <person name="Brodie E.L."/>
            <person name="Williams K.H."/>
            <person name="Hubbard S.S."/>
            <person name="Banfield J.F."/>
        </authorList>
    </citation>
    <scope>NUCLEOTIDE SEQUENCE [LARGE SCALE GENOMIC DNA]</scope>
</reference>
<evidence type="ECO:0000256" key="7">
    <source>
        <dbReference type="RuleBase" id="RU004413"/>
    </source>
</evidence>
<dbReference type="GO" id="GO:0022625">
    <property type="term" value="C:cytosolic large ribosomal subunit"/>
    <property type="evidence" value="ECO:0007669"/>
    <property type="project" value="TreeGrafter"/>
</dbReference>
<keyword evidence="6 8" id="KW-0699">rRNA-binding</keyword>
<dbReference type="GO" id="GO:0003735">
    <property type="term" value="F:structural constituent of ribosome"/>
    <property type="evidence" value="ECO:0007669"/>
    <property type="project" value="InterPro"/>
</dbReference>
<dbReference type="InterPro" id="IPR000114">
    <property type="entry name" value="Ribosomal_uL16_bact-type"/>
</dbReference>
<organism evidence="9 10">
    <name type="scientific">Candidatus Yanofskybacteria bacterium RIFCSPHIGHO2_02_FULL_50_12</name>
    <dbReference type="NCBI Taxonomy" id="1802685"/>
    <lineage>
        <taxon>Bacteria</taxon>
        <taxon>Candidatus Yanofskyibacteriota</taxon>
    </lineage>
</organism>
<dbReference type="GO" id="GO:0000049">
    <property type="term" value="F:tRNA binding"/>
    <property type="evidence" value="ECO:0007669"/>
    <property type="project" value="UniProtKB-KW"/>
</dbReference>
<dbReference type="InterPro" id="IPR036920">
    <property type="entry name" value="Ribosomal_uL16_sf"/>
</dbReference>
<dbReference type="Gene3D" id="3.90.1170.10">
    <property type="entry name" value="Ribosomal protein L10e/L16"/>
    <property type="match status" value="1"/>
</dbReference>
<keyword evidence="6 8" id="KW-0694">RNA-binding</keyword>
<sequence length="137" mass="14980">MMQPARVKHRKTHKGRINGSARLATRGAKVSFGSFGLKAEEAAWLKANQLESARKVMARYIQRGGKIWIRVFPDKPRTDKGGTTGLGGGAGALSHFVAPVEIGRILFEIDGLPEVTAREALRRGAHKLPIKTRVVSR</sequence>
<evidence type="ECO:0000256" key="4">
    <source>
        <dbReference type="ARBA" id="ARBA00023274"/>
    </source>
</evidence>
<dbReference type="InterPro" id="IPR016180">
    <property type="entry name" value="Ribosomal_uL16_dom"/>
</dbReference>
<evidence type="ECO:0000256" key="1">
    <source>
        <dbReference type="ARBA" id="ARBA00008931"/>
    </source>
</evidence>
<name>A0A1F8FZE7_9BACT</name>
<comment type="function">
    <text evidence="6 8">Binds 23S rRNA and is also seen to make contacts with the A and possibly P site tRNAs.</text>
</comment>
<dbReference type="CDD" id="cd01433">
    <property type="entry name" value="Ribosomal_L16_L10e"/>
    <property type="match status" value="1"/>
</dbReference>
<evidence type="ECO:0000256" key="5">
    <source>
        <dbReference type="ARBA" id="ARBA00035198"/>
    </source>
</evidence>
<keyword evidence="2 6" id="KW-0820">tRNA-binding</keyword>
<gene>
    <name evidence="6" type="primary">rplP</name>
    <name evidence="9" type="ORF">A3C88_01365</name>
</gene>
<comment type="similarity">
    <text evidence="1 6 7">Belongs to the universal ribosomal protein uL16 family.</text>
</comment>
<evidence type="ECO:0000256" key="8">
    <source>
        <dbReference type="RuleBase" id="RU004414"/>
    </source>
</evidence>
<dbReference type="Pfam" id="PF00252">
    <property type="entry name" value="Ribosomal_L16"/>
    <property type="match status" value="1"/>
</dbReference>
<keyword evidence="4 6" id="KW-0687">Ribonucleoprotein</keyword>
<dbReference type="STRING" id="1802685.A3C88_01365"/>
<dbReference type="NCBIfam" id="TIGR01164">
    <property type="entry name" value="rplP_bact"/>
    <property type="match status" value="1"/>
</dbReference>
<protein>
    <recommendedName>
        <fullName evidence="5 6">Large ribosomal subunit protein uL16</fullName>
    </recommendedName>
</protein>
<evidence type="ECO:0000256" key="2">
    <source>
        <dbReference type="ARBA" id="ARBA00022555"/>
    </source>
</evidence>
<evidence type="ECO:0000313" key="9">
    <source>
        <dbReference type="EMBL" id="OGN17659.1"/>
    </source>
</evidence>
<dbReference type="PANTHER" id="PTHR12220:SF13">
    <property type="entry name" value="LARGE RIBOSOMAL SUBUNIT PROTEIN UL16M"/>
    <property type="match status" value="1"/>
</dbReference>
<dbReference type="EMBL" id="MGJZ01000006">
    <property type="protein sequence ID" value="OGN17659.1"/>
    <property type="molecule type" value="Genomic_DNA"/>
</dbReference>
<proteinExistence type="inferred from homology"/>
<keyword evidence="3 6" id="KW-0689">Ribosomal protein</keyword>
<comment type="subunit">
    <text evidence="6 8">Part of the 50S ribosomal subunit.</text>
</comment>
<dbReference type="SUPFAM" id="SSF54686">
    <property type="entry name" value="Ribosomal protein L16p/L10e"/>
    <property type="match status" value="1"/>
</dbReference>
<dbReference type="AlphaFoldDB" id="A0A1F8FZE7"/>
<comment type="caution">
    <text evidence="9">The sequence shown here is derived from an EMBL/GenBank/DDBJ whole genome shotgun (WGS) entry which is preliminary data.</text>
</comment>
<evidence type="ECO:0000256" key="3">
    <source>
        <dbReference type="ARBA" id="ARBA00022980"/>
    </source>
</evidence>
<dbReference type="HAMAP" id="MF_01342">
    <property type="entry name" value="Ribosomal_uL16"/>
    <property type="match status" value="1"/>
</dbReference>